<dbReference type="OrthoDB" id="4204653at2"/>
<dbReference type="EMBL" id="CP032229">
    <property type="protein sequence ID" value="QBJ92623.1"/>
    <property type="molecule type" value="Genomic_DNA"/>
</dbReference>
<evidence type="ECO:0008006" key="4">
    <source>
        <dbReference type="Google" id="ProtNLM"/>
    </source>
</evidence>
<dbReference type="AlphaFoldDB" id="A0A4P6U0C0"/>
<evidence type="ECO:0000313" key="2">
    <source>
        <dbReference type="EMBL" id="QBJ92623.1"/>
    </source>
</evidence>
<protein>
    <recommendedName>
        <fullName evidence="4">WXG100 family type VII secretion target</fullName>
    </recommendedName>
</protein>
<dbReference type="KEGG" id="sseo:D0Z67_21575"/>
<evidence type="ECO:0000256" key="1">
    <source>
        <dbReference type="SAM" id="MobiDB-lite"/>
    </source>
</evidence>
<dbReference type="Proteomes" id="UP000292547">
    <property type="component" value="Chromosome"/>
</dbReference>
<evidence type="ECO:0000313" key="3">
    <source>
        <dbReference type="Proteomes" id="UP000292547"/>
    </source>
</evidence>
<organism evidence="2 3">
    <name type="scientific">Streptomyces seoulensis</name>
    <dbReference type="NCBI Taxonomy" id="73044"/>
    <lineage>
        <taxon>Bacteria</taxon>
        <taxon>Bacillati</taxon>
        <taxon>Actinomycetota</taxon>
        <taxon>Actinomycetes</taxon>
        <taxon>Kitasatosporales</taxon>
        <taxon>Streptomycetaceae</taxon>
        <taxon>Streptomyces</taxon>
    </lineage>
</organism>
<gene>
    <name evidence="2" type="ORF">D0Z67_21575</name>
</gene>
<proteinExistence type="predicted"/>
<keyword evidence="3" id="KW-1185">Reference proteome</keyword>
<feature type="region of interest" description="Disordered" evidence="1">
    <location>
        <begin position="15"/>
        <end position="39"/>
    </location>
</feature>
<name>A0A4P6U0C0_STRSO</name>
<accession>A0A4P6U0C0</accession>
<reference evidence="2 3" key="1">
    <citation type="submission" date="2018-08" db="EMBL/GenBank/DDBJ databases">
        <title>The complete genome sequence of Streptomyces seoulensis, a pioneer strain for nickel superoxide dismutase discovery.</title>
        <authorList>
            <person name="Shin J."/>
            <person name="Lee J.-S."/>
            <person name="Lee E.-J."/>
            <person name="Youn H.-D."/>
        </authorList>
    </citation>
    <scope>NUCLEOTIDE SEQUENCE [LARGE SCALE GENOMIC DNA]</scope>
    <source>
        <strain evidence="2 3">KCTC 9819</strain>
    </source>
</reference>
<dbReference type="RefSeq" id="WP_031183480.1">
    <property type="nucleotide sequence ID" value="NZ_CP032229.1"/>
</dbReference>
<dbReference type="GeneID" id="300101500"/>
<sequence>MSFDEMWGQARTTAAARQHSSMRLNHVPTDPGEGGDGKKLVADAGFLRHRAKSADTARTEFVKTDDAASKETGQVAGSLKGFKSGPAFTTFMTRWRGQVDYVENLLKNDVAGALRTSANEYAAREQQEKARHSRERLK</sequence>
<dbReference type="STRING" id="73044.GCA_000725795_05399"/>